<organism evidence="1 2">
    <name type="scientific">Acanthamoeba polyphaga mimivirus</name>
    <name type="common">APMV</name>
    <dbReference type="NCBI Taxonomy" id="212035"/>
    <lineage>
        <taxon>Viruses</taxon>
        <taxon>Varidnaviria</taxon>
        <taxon>Bamfordvirae</taxon>
        <taxon>Nucleocytoviricota</taxon>
        <taxon>Megaviricetes</taxon>
        <taxon>Imitervirales</taxon>
        <taxon>Mimiviridae</taxon>
        <taxon>Megamimivirinae</taxon>
        <taxon>Mimivirus</taxon>
        <taxon>Mimivirus bradfordmassiliense</taxon>
    </lineage>
</organism>
<dbReference type="Proteomes" id="UP000241474">
    <property type="component" value="Segment"/>
</dbReference>
<keyword evidence="1" id="KW-0489">Methyltransferase</keyword>
<reference evidence="1 2" key="1">
    <citation type="submission" date="2014-10" db="EMBL/GenBank/DDBJ databases">
        <title>Pan-genome analysis of Brazilian lineage A amoebal mimiviruses.</title>
        <authorList>
            <person name="Assis F.L."/>
            <person name="Abrahao J.S."/>
            <person name="Kroon E.G."/>
            <person name="Dornas F.P."/>
            <person name="Andrade K.R."/>
            <person name="Borato P.V.M."/>
            <person name="Pilotto M.R."/>
            <person name="Benamar S."/>
            <person name="LaScola B."/>
            <person name="Colson P."/>
        </authorList>
    </citation>
    <scope>NUCLEOTIDE SEQUENCE [LARGE SCALE GENOMIC DNA]</scope>
    <source>
        <strain evidence="1 2">Oyster</strain>
    </source>
</reference>
<keyword evidence="1" id="KW-0808">Transferase</keyword>
<evidence type="ECO:0000313" key="2">
    <source>
        <dbReference type="Proteomes" id="UP000241474"/>
    </source>
</evidence>
<protein>
    <submittedName>
        <fullName evidence="1">Divergent methyltransferase</fullName>
    </submittedName>
</protein>
<sequence>MKPIIFSLPRVINNESIPPPINKSKIYFDDHPSPKLIKYGFNNISEKMDLNILTSDSHYKAGLNIDFTRDDKNSFVSKTAEIFGNQYDPAFYQAWEILNIFDLINKSESIYTNIPETLLEVTNSHKKMFKTNKQYNITNDINKAINIQLIYSRYSDIDIDENALIQLIYNDLSSLFQMQIQGSNMILQLFNVQTQVTVQLIYLLSSYYTEAYLYKPESSSDLSDNKYLILIGLRNKSTIDLPKFPSNRYLLSLGVNDIPNNFTSVIQCMNSFVMPNKYETYLKIINYLNTKVYEGATYQDLIKEQNKFTLDWINIFTEPDKIKTILDDSINFVDKNCANSSKLDELFS</sequence>
<dbReference type="GO" id="GO:0032259">
    <property type="term" value="P:methylation"/>
    <property type="evidence" value="ECO:0007669"/>
    <property type="project" value="UniProtKB-KW"/>
</dbReference>
<name>A0A0G2Y0J9_MIMIV</name>
<dbReference type="Gene3D" id="3.40.50.12760">
    <property type="match status" value="1"/>
</dbReference>
<organismHost>
    <name type="scientific">Acanthamoeba polyphaga</name>
    <name type="common">Amoeba</name>
    <dbReference type="NCBI Taxonomy" id="5757"/>
</organismHost>
<dbReference type="GO" id="GO:0008168">
    <property type="term" value="F:methyltransferase activity"/>
    <property type="evidence" value="ECO:0007669"/>
    <property type="project" value="UniProtKB-KW"/>
</dbReference>
<dbReference type="EMBL" id="KM982401">
    <property type="protein sequence ID" value="AKI79153.1"/>
    <property type="molecule type" value="Genomic_DNA"/>
</dbReference>
<proteinExistence type="predicted"/>
<evidence type="ECO:0000313" key="1">
    <source>
        <dbReference type="EMBL" id="AKI79153.1"/>
    </source>
</evidence>
<accession>A0A0G2Y0J9</accession>